<feature type="domain" description="Glycosyltransferase 2-like" evidence="1">
    <location>
        <begin position="5"/>
        <end position="135"/>
    </location>
</feature>
<proteinExistence type="predicted"/>
<comment type="caution">
    <text evidence="2">The sequence shown here is derived from an EMBL/GenBank/DDBJ whole genome shotgun (WGS) entry which is preliminary data.</text>
</comment>
<accession>A0A1J5QR84</accession>
<name>A0A1J5QR84_9ZZZZ</name>
<dbReference type="EMBL" id="MLJW01000513">
    <property type="protein sequence ID" value="OIQ85890.1"/>
    <property type="molecule type" value="Genomic_DNA"/>
</dbReference>
<organism evidence="2">
    <name type="scientific">mine drainage metagenome</name>
    <dbReference type="NCBI Taxonomy" id="410659"/>
    <lineage>
        <taxon>unclassified sequences</taxon>
        <taxon>metagenomes</taxon>
        <taxon>ecological metagenomes</taxon>
    </lineage>
</organism>
<keyword evidence="2" id="KW-0808">Transferase</keyword>
<dbReference type="CDD" id="cd00761">
    <property type="entry name" value="Glyco_tranf_GTA_type"/>
    <property type="match status" value="1"/>
</dbReference>
<dbReference type="SUPFAM" id="SSF53448">
    <property type="entry name" value="Nucleotide-diphospho-sugar transferases"/>
    <property type="match status" value="1"/>
</dbReference>
<dbReference type="GO" id="GO:0016740">
    <property type="term" value="F:transferase activity"/>
    <property type="evidence" value="ECO:0007669"/>
    <property type="project" value="UniProtKB-KW"/>
</dbReference>
<dbReference type="Gene3D" id="3.90.550.10">
    <property type="entry name" value="Spore Coat Polysaccharide Biosynthesis Protein SpsA, Chain A"/>
    <property type="match status" value="1"/>
</dbReference>
<evidence type="ECO:0000259" key="1">
    <source>
        <dbReference type="Pfam" id="PF00535"/>
    </source>
</evidence>
<evidence type="ECO:0000313" key="2">
    <source>
        <dbReference type="EMBL" id="OIQ85890.1"/>
    </source>
</evidence>
<protein>
    <submittedName>
        <fullName evidence="2">Putative glycosyl transferase</fullName>
    </submittedName>
</protein>
<sequence>MPKLSIISHFYNHPEKVERQIQHWNKINPALLSSVEFILVDDCSEDVPEIAAGNINLRHFRITTDIAWNQAGARNLGAFHASGEWGLFFDIDQQLNLDTLETLLLNLDRLDKTAMYYLRIKELVDIINNVNLSNHPNTFLVNMQQFRTRGMYDEDFAGHYGYEDLYMPRVWENSGGSRVLLNDFIFFEDLGFGTTNINRNADRNNALAMEKLRAGGKNSPGILRFEWKEITIPEDATTHATTHL</sequence>
<gene>
    <name evidence="2" type="ORF">GALL_322540</name>
</gene>
<dbReference type="AlphaFoldDB" id="A0A1J5QR84"/>
<dbReference type="InterPro" id="IPR029044">
    <property type="entry name" value="Nucleotide-diphossugar_trans"/>
</dbReference>
<dbReference type="InterPro" id="IPR001173">
    <property type="entry name" value="Glyco_trans_2-like"/>
</dbReference>
<reference evidence="2" key="1">
    <citation type="submission" date="2016-10" db="EMBL/GenBank/DDBJ databases">
        <title>Sequence of Gallionella enrichment culture.</title>
        <authorList>
            <person name="Poehlein A."/>
            <person name="Muehling M."/>
            <person name="Daniel R."/>
        </authorList>
    </citation>
    <scope>NUCLEOTIDE SEQUENCE</scope>
</reference>
<dbReference type="Pfam" id="PF00535">
    <property type="entry name" value="Glycos_transf_2"/>
    <property type="match status" value="1"/>
</dbReference>